<evidence type="ECO:0000256" key="2">
    <source>
        <dbReference type="SAM" id="SignalP"/>
    </source>
</evidence>
<dbReference type="PANTHER" id="PTHR42928">
    <property type="entry name" value="TRICARBOXYLATE-BINDING PROTEIN"/>
    <property type="match status" value="1"/>
</dbReference>
<comment type="caution">
    <text evidence="3">The sequence shown here is derived from an EMBL/GenBank/DDBJ whole genome shotgun (WGS) entry which is preliminary data.</text>
</comment>
<evidence type="ECO:0000256" key="1">
    <source>
        <dbReference type="ARBA" id="ARBA00006987"/>
    </source>
</evidence>
<accession>A0A368XTS9</accession>
<dbReference type="RefSeq" id="WP_114469380.1">
    <property type="nucleotide sequence ID" value="NZ_QPJK01000005.1"/>
</dbReference>
<gene>
    <name evidence="3" type="ORF">DES41_105391</name>
</gene>
<dbReference type="PIRSF" id="PIRSF017082">
    <property type="entry name" value="YflP"/>
    <property type="match status" value="1"/>
</dbReference>
<dbReference type="Gene3D" id="3.40.190.10">
    <property type="entry name" value="Periplasmic binding protein-like II"/>
    <property type="match status" value="1"/>
</dbReference>
<feature type="chain" id="PRO_5016562739" evidence="2">
    <location>
        <begin position="24"/>
        <end position="323"/>
    </location>
</feature>
<dbReference type="Pfam" id="PF03401">
    <property type="entry name" value="TctC"/>
    <property type="match status" value="1"/>
</dbReference>
<organism evidence="3 4">
    <name type="scientific">Pseudorhodoferax soli</name>
    <dbReference type="NCBI Taxonomy" id="545864"/>
    <lineage>
        <taxon>Bacteria</taxon>
        <taxon>Pseudomonadati</taxon>
        <taxon>Pseudomonadota</taxon>
        <taxon>Betaproteobacteria</taxon>
        <taxon>Burkholderiales</taxon>
        <taxon>Comamonadaceae</taxon>
    </lineage>
</organism>
<dbReference type="CDD" id="cd13578">
    <property type="entry name" value="PBP2_Bug27"/>
    <property type="match status" value="1"/>
</dbReference>
<keyword evidence="4" id="KW-1185">Reference proteome</keyword>
<protein>
    <submittedName>
        <fullName evidence="3">Tripartite-type tricarboxylate transporter receptor subunit TctC</fullName>
    </submittedName>
</protein>
<dbReference type="Proteomes" id="UP000252884">
    <property type="component" value="Unassembled WGS sequence"/>
</dbReference>
<keyword evidence="3" id="KW-0675">Receptor</keyword>
<dbReference type="EMBL" id="QPJK01000005">
    <property type="protein sequence ID" value="RCW70448.1"/>
    <property type="molecule type" value="Genomic_DNA"/>
</dbReference>
<keyword evidence="2" id="KW-0732">Signal</keyword>
<comment type="similarity">
    <text evidence="1">Belongs to the UPF0065 (bug) family.</text>
</comment>
<evidence type="ECO:0000313" key="3">
    <source>
        <dbReference type="EMBL" id="RCW70448.1"/>
    </source>
</evidence>
<name>A0A368XTS9_9BURK</name>
<dbReference type="Gene3D" id="3.40.190.150">
    <property type="entry name" value="Bordetella uptake gene, domain 1"/>
    <property type="match status" value="1"/>
</dbReference>
<reference evidence="3 4" key="1">
    <citation type="submission" date="2018-07" db="EMBL/GenBank/DDBJ databases">
        <title>Genomic Encyclopedia of Type Strains, Phase IV (KMG-IV): sequencing the most valuable type-strain genomes for metagenomic binning, comparative biology and taxonomic classification.</title>
        <authorList>
            <person name="Goeker M."/>
        </authorList>
    </citation>
    <scope>NUCLEOTIDE SEQUENCE [LARGE SCALE GENOMIC DNA]</scope>
    <source>
        <strain evidence="3 4">DSM 21634</strain>
    </source>
</reference>
<proteinExistence type="inferred from homology"/>
<dbReference type="AlphaFoldDB" id="A0A368XTS9"/>
<sequence length="323" mass="33820">MSHINRRQLVLATAALGTLPAFAQSGYPNRPVKFTVPFPAGGPVDVTARAMAQKLGELWGQPGVVDNRAGAGGIVGAEIAAKQPADGYNLFVCAIHHSVLPALKPGLSYDIEKDFVPVSFGAMFPIILVAHPSLPAKNVAELVALAKKEPGKIAFSSSGNGGGTHLAGELFNMQAGVQLQHIPYKGSAPAMTDLLGGQVQLMFADAPTALPQIRAGKVRALGVASAQRSALLPELPTIAEAGVPGYEAYSWAALVAPKGTPPDIVAKISADLQKVMTQPDVKQRLFDAGAEAMPTTPEKLAQMLRSEIQKWGKVVKTANIKMD</sequence>
<dbReference type="PANTHER" id="PTHR42928:SF5">
    <property type="entry name" value="BLR1237 PROTEIN"/>
    <property type="match status" value="1"/>
</dbReference>
<dbReference type="InterPro" id="IPR005064">
    <property type="entry name" value="BUG"/>
</dbReference>
<dbReference type="SUPFAM" id="SSF53850">
    <property type="entry name" value="Periplasmic binding protein-like II"/>
    <property type="match status" value="1"/>
</dbReference>
<dbReference type="InterPro" id="IPR042100">
    <property type="entry name" value="Bug_dom1"/>
</dbReference>
<dbReference type="OrthoDB" id="8678477at2"/>
<evidence type="ECO:0000313" key="4">
    <source>
        <dbReference type="Proteomes" id="UP000252884"/>
    </source>
</evidence>
<feature type="signal peptide" evidence="2">
    <location>
        <begin position="1"/>
        <end position="23"/>
    </location>
</feature>